<proteinExistence type="predicted"/>
<sequence length="330" mass="37969">MLSRTADNLYWMARYVERAENMARLLDVSYRLSQLPRANDHSSAEWETALSITGQLPSFLARHDTITASNVIAFVALAPDNPSSIVSCLHQARENARAERGVIPSELFESLNAAWLELRETTYVKVVEMNFRAFFDWVKERSHLFRGVSVGTMVRGDGFRFNRLGTFVERADNTARLLDVKYDVLVHEAGEPMATLSSVQRQSESNGSSGVDIGDAVDYYQWGALLRSVSGFKAYRMLYRDTIRPQQVTELLIFRHEFPRSLHACYDDIQHVLERLCSHCECTRFTGEMHARLHFGRIRDIPDLHNYLTEFIDRNAALSDEIRRNFMMVF</sequence>
<reference evidence="2" key="1">
    <citation type="submission" date="2018-10" db="EMBL/GenBank/DDBJ databases">
        <authorList>
            <person name="Gruber-Vodicka H."/>
            <person name="Jaeckle O."/>
        </authorList>
    </citation>
    <scope>NUCLEOTIDE SEQUENCE</scope>
</reference>
<dbReference type="InterPro" id="IPR007296">
    <property type="entry name" value="DUF403"/>
</dbReference>
<dbReference type="PANTHER" id="PTHR34595:SF7">
    <property type="entry name" value="SLL1039 PROTEIN"/>
    <property type="match status" value="1"/>
</dbReference>
<evidence type="ECO:0000313" key="2">
    <source>
        <dbReference type="EMBL" id="VBB68946.1"/>
    </source>
</evidence>
<organism evidence="2">
    <name type="scientific">invertebrate metagenome</name>
    <dbReference type="NCBI Taxonomy" id="1711999"/>
    <lineage>
        <taxon>unclassified sequences</taxon>
        <taxon>metagenomes</taxon>
        <taxon>organismal metagenomes</taxon>
    </lineage>
</organism>
<accession>A0A484H4X8</accession>
<gene>
    <name evidence="2" type="ORF">RIEGSTA812A_PEG_419</name>
</gene>
<protein>
    <submittedName>
        <fullName evidence="2">Protein containing domains DUF403</fullName>
    </submittedName>
</protein>
<feature type="domain" description="DUF403" evidence="1">
    <location>
        <begin position="1"/>
        <end position="327"/>
    </location>
</feature>
<name>A0A484H4X8_9ZZZZ</name>
<dbReference type="EMBL" id="LR026963">
    <property type="protein sequence ID" value="VBB68946.1"/>
    <property type="molecule type" value="Genomic_DNA"/>
</dbReference>
<evidence type="ECO:0000259" key="1">
    <source>
        <dbReference type="Pfam" id="PF04168"/>
    </source>
</evidence>
<dbReference type="InterPro" id="IPR051680">
    <property type="entry name" value="ATP-dep_Glu-Cys_Ligase-2"/>
</dbReference>
<dbReference type="PANTHER" id="PTHR34595">
    <property type="entry name" value="BLR5612 PROTEIN"/>
    <property type="match status" value="1"/>
</dbReference>
<dbReference type="AlphaFoldDB" id="A0A484H4X8"/>
<dbReference type="Pfam" id="PF04168">
    <property type="entry name" value="Alpha-E"/>
    <property type="match status" value="1"/>
</dbReference>